<feature type="region of interest" description="Disordered" evidence="3">
    <location>
        <begin position="29"/>
        <end position="59"/>
    </location>
</feature>
<protein>
    <recommendedName>
        <fullName evidence="4">Nuclear speckle splicing regulatory protein 1 N-terminal domain-containing protein</fullName>
    </recommendedName>
</protein>
<dbReference type="EMBL" id="JAEHOC010000042">
    <property type="protein sequence ID" value="KAG2427193.1"/>
    <property type="molecule type" value="Genomic_DNA"/>
</dbReference>
<keyword evidence="6" id="KW-1185">Reference proteome</keyword>
<accession>A0A835SHC0</accession>
<dbReference type="AlphaFoldDB" id="A0A835SHC0"/>
<evidence type="ECO:0000256" key="3">
    <source>
        <dbReference type="SAM" id="MobiDB-lite"/>
    </source>
</evidence>
<dbReference type="Proteomes" id="UP000650467">
    <property type="component" value="Unassembled WGS sequence"/>
</dbReference>
<feature type="compositionally biased region" description="Basic and acidic residues" evidence="3">
    <location>
        <begin position="271"/>
        <end position="285"/>
    </location>
</feature>
<feature type="domain" description="Nuclear speckle splicing regulatory protein 1 N-terminal" evidence="4">
    <location>
        <begin position="79"/>
        <end position="136"/>
    </location>
</feature>
<dbReference type="PANTHER" id="PTHR30060:SF0">
    <property type="entry name" value="COILED-COIL PROTEIN (DUF2040)-RELATED"/>
    <property type="match status" value="1"/>
</dbReference>
<feature type="compositionally biased region" description="Low complexity" evidence="3">
    <location>
        <begin position="287"/>
        <end position="298"/>
    </location>
</feature>
<name>A0A835SHC0_CHLIN</name>
<feature type="domain" description="Nuclear speckle splicing regulatory protein 1 N-terminal" evidence="4">
    <location>
        <begin position="152"/>
        <end position="217"/>
    </location>
</feature>
<comment type="similarity">
    <text evidence="1">Belongs to the NSRP1 family.</text>
</comment>
<feature type="compositionally biased region" description="Gly residues" evidence="3">
    <location>
        <begin position="357"/>
        <end position="369"/>
    </location>
</feature>
<keyword evidence="2" id="KW-0175">Coiled coil</keyword>
<comment type="caution">
    <text evidence="5">The sequence shown here is derived from an EMBL/GenBank/DDBJ whole genome shotgun (WGS) entry which is preliminary data.</text>
</comment>
<feature type="compositionally biased region" description="Basic and acidic residues" evidence="3">
    <location>
        <begin position="307"/>
        <end position="322"/>
    </location>
</feature>
<dbReference type="PANTHER" id="PTHR30060">
    <property type="entry name" value="INNER MEMBRANE PROTEIN"/>
    <property type="match status" value="1"/>
</dbReference>
<feature type="compositionally biased region" description="Basic and acidic residues" evidence="3">
    <location>
        <begin position="403"/>
        <end position="418"/>
    </location>
</feature>
<feature type="compositionally biased region" description="Gly residues" evidence="3">
    <location>
        <begin position="378"/>
        <end position="399"/>
    </location>
</feature>
<gene>
    <name evidence="5" type="ORF">HXX76_010912</name>
</gene>
<evidence type="ECO:0000256" key="2">
    <source>
        <dbReference type="ARBA" id="ARBA00023054"/>
    </source>
</evidence>
<dbReference type="InterPro" id="IPR018612">
    <property type="entry name" value="NSRP1_N"/>
</dbReference>
<feature type="region of interest" description="Disordered" evidence="3">
    <location>
        <begin position="232"/>
        <end position="425"/>
    </location>
</feature>
<feature type="compositionally biased region" description="Basic and acidic residues" evidence="3">
    <location>
        <begin position="238"/>
        <end position="252"/>
    </location>
</feature>
<evidence type="ECO:0000256" key="1">
    <source>
        <dbReference type="ARBA" id="ARBA00010126"/>
    </source>
</evidence>
<proteinExistence type="inferred from homology"/>
<evidence type="ECO:0000259" key="4">
    <source>
        <dbReference type="Pfam" id="PF09745"/>
    </source>
</evidence>
<dbReference type="OrthoDB" id="446635at2759"/>
<reference evidence="5" key="1">
    <citation type="journal article" date="2020" name="bioRxiv">
        <title>Comparative genomics of Chlamydomonas.</title>
        <authorList>
            <person name="Craig R.J."/>
            <person name="Hasan A.R."/>
            <person name="Ness R.W."/>
            <person name="Keightley P.D."/>
        </authorList>
    </citation>
    <scope>NUCLEOTIDE SEQUENCE</scope>
    <source>
        <strain evidence="5">SAG 7.73</strain>
    </source>
</reference>
<evidence type="ECO:0000313" key="6">
    <source>
        <dbReference type="Proteomes" id="UP000650467"/>
    </source>
</evidence>
<dbReference type="Pfam" id="PF09745">
    <property type="entry name" value="NSRP1_N"/>
    <property type="match status" value="2"/>
</dbReference>
<organism evidence="5 6">
    <name type="scientific">Chlamydomonas incerta</name>
    <dbReference type="NCBI Taxonomy" id="51695"/>
    <lineage>
        <taxon>Eukaryota</taxon>
        <taxon>Viridiplantae</taxon>
        <taxon>Chlorophyta</taxon>
        <taxon>core chlorophytes</taxon>
        <taxon>Chlorophyceae</taxon>
        <taxon>CS clade</taxon>
        <taxon>Chlamydomonadales</taxon>
        <taxon>Chlamydomonadaceae</taxon>
        <taxon>Chlamydomonas</taxon>
    </lineage>
</organism>
<evidence type="ECO:0000313" key="5">
    <source>
        <dbReference type="EMBL" id="KAG2427193.1"/>
    </source>
</evidence>
<sequence>MSGEKPAGILIGQKGVKYGLQKVAPKKPGQLIGAPKPAANAPRKLTPGNVFGDNDSEEEDVEKQIARQADKKRAAAKVQQLYEEALAQDPAAFDYDGVYDSMQAARAAPKQQDKVQRQSKYIASLLDQAQARKREQVGVGGGGGCLGWGRGAQQRKREQDVLYERRMVKEREAEDHLYEGKERFVTGAYRRKLEEDKKWAEEAARKEAEEAAADVRKVGHLGNFYANLLTKNVAYGGKGEDQDRDKERDKARRSGSPSPGPGPGGDDGEDGERGGGARGDPRSQDRSASPSAAAPGGAHKVLAGLDAYDRLRLEAERRRREGSGQPLGEEAGEAGQARGEGEDEGAARRREEAVSGAGAGAGAGAGREGSGAEQRPGPDGGGSGGAEQPGGGAGAGAGAVGKRRNDDSSVQSARERYLARKQQRT</sequence>
<dbReference type="GO" id="GO:0000381">
    <property type="term" value="P:regulation of alternative mRNA splicing, via spliceosome"/>
    <property type="evidence" value="ECO:0007669"/>
    <property type="project" value="InterPro"/>
</dbReference>